<comment type="caution">
    <text evidence="2">The sequence shown here is derived from an EMBL/GenBank/DDBJ whole genome shotgun (WGS) entry which is preliminary data.</text>
</comment>
<reference evidence="3" key="1">
    <citation type="submission" date="2009-12" db="EMBL/GenBank/DDBJ databases">
        <title>Sequence of Clostridiales genomosp. BVAB3 str. UPII9-5.</title>
        <authorList>
            <person name="Madupu R."/>
            <person name="Durkin A.S."/>
            <person name="Torralba M."/>
            <person name="Methe B."/>
            <person name="Sutton G.G."/>
            <person name="Strausberg R.L."/>
            <person name="Nelson K.E."/>
        </authorList>
    </citation>
    <scope>NUCLEOTIDE SEQUENCE [LARGE SCALE GENOMIC DNA]</scope>
    <source>
        <strain evidence="3">W1219</strain>
    </source>
</reference>
<evidence type="ECO:0000313" key="2">
    <source>
        <dbReference type="EMBL" id="EFC05433.1"/>
    </source>
</evidence>
<keyword evidence="1" id="KW-0472">Membrane</keyword>
<dbReference type="Proteomes" id="UP000005017">
    <property type="component" value="Unassembled WGS sequence"/>
</dbReference>
<keyword evidence="3" id="KW-1185">Reference proteome</keyword>
<keyword evidence="1" id="KW-0812">Transmembrane</keyword>
<feature type="transmembrane region" description="Helical" evidence="1">
    <location>
        <begin position="297"/>
        <end position="316"/>
    </location>
</feature>
<feature type="transmembrane region" description="Helical" evidence="1">
    <location>
        <begin position="128"/>
        <end position="146"/>
    </location>
</feature>
<dbReference type="EMBL" id="ADFR01000014">
    <property type="protein sequence ID" value="EFC05433.1"/>
    <property type="molecule type" value="Genomic_DNA"/>
</dbReference>
<feature type="transmembrane region" description="Helical" evidence="1">
    <location>
        <begin position="322"/>
        <end position="339"/>
    </location>
</feature>
<proteinExistence type="predicted"/>
<evidence type="ECO:0000256" key="1">
    <source>
        <dbReference type="SAM" id="Phobius"/>
    </source>
</evidence>
<accession>D2MPY0</accession>
<keyword evidence="1" id="KW-1133">Transmembrane helix</keyword>
<feature type="transmembrane region" description="Helical" evidence="1">
    <location>
        <begin position="158"/>
        <end position="179"/>
    </location>
</feature>
<protein>
    <submittedName>
        <fullName evidence="2">Uncharacterized protein</fullName>
    </submittedName>
</protein>
<gene>
    <name evidence="2" type="ORF">HMPREF9013_0370</name>
</gene>
<sequence length="504" mass="60249">MLVFPLLIFPCLIQIPIQLNHLTLIEKREASSLMLDSFGQTVLVRKTVEDPLGSSYSIKGKIEKIDRKDFFSLPFQTQRPSLKPKVIKRLQKGQGYLAYFEKRIKEVPLPYQRFFQSILLGYYQKGCFHGFAWIGFVKLLSSFFRYRLDNIQRKGMEMGLYSLILGFLKYHPLLVLYLFRHLISFLKWERSDQYGLLLYGSLLLFHQELLSLGILVSLFYQSEFLWRLKKKEAFCLRLLWSMYVFGSFRIELSIGFSFFRKVQAFMYLSCLFYLWTKLPIFLELIQLYIKQSLFLESFRIGYSFSWLWWIFIFLALSMKRKIIYLGICLFLMMMNTYLYRQVLVLSLQGLPLMVLQEGRKIRVIHAGQQLDSFLENYQKKFPFQDYVLVDGRKKVFEIRCQKETFLWNLSENVSGYQSRYLILSQTKDLIKKMDQSGAKMILFPRSLTISQERFLKENHKAYFCLEEEKGLQFLFWKFGTQIRTGKGNFVIMRADESRVFDQWR</sequence>
<feature type="transmembrane region" description="Helical" evidence="1">
    <location>
        <begin position="199"/>
        <end position="220"/>
    </location>
</feature>
<organism evidence="2 3">
    <name type="scientific">Bulleidia extructa W1219</name>
    <dbReference type="NCBI Taxonomy" id="679192"/>
    <lineage>
        <taxon>Bacteria</taxon>
        <taxon>Bacillati</taxon>
        <taxon>Bacillota</taxon>
        <taxon>Erysipelotrichia</taxon>
        <taxon>Erysipelotrichales</taxon>
        <taxon>Erysipelotrichaceae</taxon>
        <taxon>Bulleidia</taxon>
    </lineage>
</organism>
<evidence type="ECO:0000313" key="3">
    <source>
        <dbReference type="Proteomes" id="UP000005017"/>
    </source>
</evidence>
<feature type="transmembrane region" description="Helical" evidence="1">
    <location>
        <begin position="265"/>
        <end position="285"/>
    </location>
</feature>
<name>D2MPY0_9FIRM</name>
<dbReference type="AlphaFoldDB" id="D2MPY0"/>
<dbReference type="STRING" id="679192.HMPREF9013_0370"/>